<feature type="region of interest" description="Disordered" evidence="1">
    <location>
        <begin position="161"/>
        <end position="198"/>
    </location>
</feature>
<proteinExistence type="predicted"/>
<feature type="compositionally biased region" description="Polar residues" evidence="1">
    <location>
        <begin position="236"/>
        <end position="250"/>
    </location>
</feature>
<protein>
    <submittedName>
        <fullName evidence="2">Uncharacterized protein</fullName>
    </submittedName>
</protein>
<feature type="compositionally biased region" description="Polar residues" evidence="1">
    <location>
        <begin position="1"/>
        <end position="17"/>
    </location>
</feature>
<dbReference type="EMBL" id="KV875096">
    <property type="protein sequence ID" value="OIW30678.1"/>
    <property type="molecule type" value="Genomic_DNA"/>
</dbReference>
<organism evidence="2 3">
    <name type="scientific">Coniochaeta ligniaria NRRL 30616</name>
    <dbReference type="NCBI Taxonomy" id="1408157"/>
    <lineage>
        <taxon>Eukaryota</taxon>
        <taxon>Fungi</taxon>
        <taxon>Dikarya</taxon>
        <taxon>Ascomycota</taxon>
        <taxon>Pezizomycotina</taxon>
        <taxon>Sordariomycetes</taxon>
        <taxon>Sordariomycetidae</taxon>
        <taxon>Coniochaetales</taxon>
        <taxon>Coniochaetaceae</taxon>
        <taxon>Coniochaeta</taxon>
    </lineage>
</organism>
<evidence type="ECO:0000313" key="3">
    <source>
        <dbReference type="Proteomes" id="UP000182658"/>
    </source>
</evidence>
<feature type="region of interest" description="Disordered" evidence="1">
    <location>
        <begin position="236"/>
        <end position="257"/>
    </location>
</feature>
<feature type="compositionally biased region" description="Low complexity" evidence="1">
    <location>
        <begin position="71"/>
        <end position="83"/>
    </location>
</feature>
<dbReference type="InParanoid" id="A0A1J7IT63"/>
<dbReference type="OrthoDB" id="5244983at2759"/>
<dbReference type="Proteomes" id="UP000182658">
    <property type="component" value="Unassembled WGS sequence"/>
</dbReference>
<feature type="region of interest" description="Disordered" evidence="1">
    <location>
        <begin position="1"/>
        <end position="119"/>
    </location>
</feature>
<reference evidence="2 3" key="1">
    <citation type="submission" date="2016-10" db="EMBL/GenBank/DDBJ databases">
        <title>Draft genome sequence of Coniochaeta ligniaria NRRL30616, a lignocellulolytic fungus for bioabatement of inhibitors in plant biomass hydrolysates.</title>
        <authorList>
            <consortium name="DOE Joint Genome Institute"/>
            <person name="Jimenez D.J."/>
            <person name="Hector R.E."/>
            <person name="Riley R."/>
            <person name="Sun H."/>
            <person name="Grigoriev I.V."/>
            <person name="Van Elsas J.D."/>
            <person name="Nichols N.N."/>
        </authorList>
    </citation>
    <scope>NUCLEOTIDE SEQUENCE [LARGE SCALE GENOMIC DNA]</scope>
    <source>
        <strain evidence="2 3">NRRL 30616</strain>
    </source>
</reference>
<evidence type="ECO:0000256" key="1">
    <source>
        <dbReference type="SAM" id="MobiDB-lite"/>
    </source>
</evidence>
<feature type="compositionally biased region" description="Polar residues" evidence="1">
    <location>
        <begin position="169"/>
        <end position="191"/>
    </location>
</feature>
<keyword evidence="3" id="KW-1185">Reference proteome</keyword>
<sequence>MAPPNSNHSGSPDQSTRLLPVMPTSELQTLYDELRRAEDELELSRRTTPHAAENSNDPDALLQPGTLPQATTMSRSPSSASHTSTKHGGTDGFGEGSRPDTRTKQRAKRRRPLDKVGKAKAALVRKLHACPGCKSRKVTCHHHDLSLFKKSYDARNAMHPGISLGGQPTGHQSTASPLSPSTHVQQQQTVTRPEATQRDMDLRGVSANPANTPFHVPLPINDAADQDILSQLQSGLSNSASMTGHPQPSSALGPYSILTPSRNPSLMLSSGALPVSFANGPTHESRYLPIGRQVSKVLDVWECQWAHNSDGTESLSSFNGEGNGCLQRWCGLFQLSEHYRAAHGAFHEEDPPFMWKCRFCQFLNDREQLCPQCPGPRSEWEKWYYGYVTLTDRLASVPVTSVRASDQTSAFGASLSSTFSSHEYSYSGFTGFATGSYSPGSGAGGSFLQQALTALPEGIGRRVTWIDQPGHIPSLALLGLCLYKRSSKLGRGPRDLGWDWLMVVELEESTRYDDIVNIGVPEDNSCHRPGFGTDQTVVGALGEESGPSYTSLLGFV</sequence>
<evidence type="ECO:0000313" key="2">
    <source>
        <dbReference type="EMBL" id="OIW30678.1"/>
    </source>
</evidence>
<name>A0A1J7IT63_9PEZI</name>
<accession>A0A1J7IT63</accession>
<gene>
    <name evidence="2" type="ORF">CONLIGDRAFT_668624</name>
</gene>
<dbReference type="AlphaFoldDB" id="A0A1J7IT63"/>
<feature type="compositionally biased region" description="Basic and acidic residues" evidence="1">
    <location>
        <begin position="32"/>
        <end position="45"/>
    </location>
</feature>